<dbReference type="InterPro" id="IPR052244">
    <property type="entry name" value="Choline_transporter"/>
</dbReference>
<dbReference type="PANTHER" id="PTHR45897:SF4">
    <property type="entry name" value="HIGH-AFFINITY CHOLINE TRANSPORTER 1"/>
    <property type="match status" value="1"/>
</dbReference>
<evidence type="ECO:0000256" key="3">
    <source>
        <dbReference type="ARBA" id="ARBA00022448"/>
    </source>
</evidence>
<keyword evidence="11" id="KW-0325">Glycoprotein</keyword>
<evidence type="ECO:0000256" key="13">
    <source>
        <dbReference type="RuleBase" id="RU362091"/>
    </source>
</evidence>
<dbReference type="EMBL" id="JAODUP010000207">
    <property type="protein sequence ID" value="KAK2156677.1"/>
    <property type="molecule type" value="Genomic_DNA"/>
</dbReference>
<comment type="similarity">
    <text evidence="2 13">Belongs to the sodium:solute symporter (SSF) (TC 2.A.21) family.</text>
</comment>
<feature type="transmembrane region" description="Helical" evidence="14">
    <location>
        <begin position="198"/>
        <end position="219"/>
    </location>
</feature>
<feature type="transmembrane region" description="Helical" evidence="14">
    <location>
        <begin position="520"/>
        <end position="541"/>
    </location>
</feature>
<comment type="caution">
    <text evidence="15">The sequence shown here is derived from an EMBL/GenBank/DDBJ whole genome shotgun (WGS) entry which is preliminary data.</text>
</comment>
<keyword evidence="12" id="KW-0739">Sodium transport</keyword>
<dbReference type="AlphaFoldDB" id="A0AAD9JPR1"/>
<feature type="transmembrane region" description="Helical" evidence="14">
    <location>
        <begin position="117"/>
        <end position="140"/>
    </location>
</feature>
<evidence type="ECO:0000313" key="15">
    <source>
        <dbReference type="EMBL" id="KAK2156677.1"/>
    </source>
</evidence>
<evidence type="ECO:0000256" key="11">
    <source>
        <dbReference type="ARBA" id="ARBA00023180"/>
    </source>
</evidence>
<dbReference type="InterPro" id="IPR038377">
    <property type="entry name" value="Na/Glc_symporter_sf"/>
</dbReference>
<dbReference type="Gene3D" id="1.20.1730.10">
    <property type="entry name" value="Sodium/glucose cotransporter"/>
    <property type="match status" value="1"/>
</dbReference>
<evidence type="ECO:0000256" key="12">
    <source>
        <dbReference type="ARBA" id="ARBA00023201"/>
    </source>
</evidence>
<evidence type="ECO:0000256" key="1">
    <source>
        <dbReference type="ARBA" id="ARBA00004141"/>
    </source>
</evidence>
<evidence type="ECO:0000256" key="6">
    <source>
        <dbReference type="ARBA" id="ARBA00022979"/>
    </source>
</evidence>
<dbReference type="PANTHER" id="PTHR45897">
    <property type="entry name" value="HIGH-AFFINITY CHOLINE TRANSPORTER 1"/>
    <property type="match status" value="1"/>
</dbReference>
<evidence type="ECO:0000256" key="9">
    <source>
        <dbReference type="ARBA" id="ARBA00023065"/>
    </source>
</evidence>
<dbReference type="Pfam" id="PF00474">
    <property type="entry name" value="SSF"/>
    <property type="match status" value="1"/>
</dbReference>
<protein>
    <submittedName>
        <fullName evidence="15">Uncharacterized protein</fullName>
    </submittedName>
</protein>
<evidence type="ECO:0000256" key="8">
    <source>
        <dbReference type="ARBA" id="ARBA00023053"/>
    </source>
</evidence>
<dbReference type="PROSITE" id="PS50283">
    <property type="entry name" value="NA_SOLUT_SYMP_3"/>
    <property type="match status" value="1"/>
</dbReference>
<feature type="transmembrane region" description="Helical" evidence="14">
    <location>
        <begin position="423"/>
        <end position="445"/>
    </location>
</feature>
<reference evidence="15" key="1">
    <citation type="journal article" date="2023" name="Mol. Biol. Evol.">
        <title>Third-Generation Sequencing Reveals the Adaptive Role of the Epigenome in Three Deep-Sea Polychaetes.</title>
        <authorList>
            <person name="Perez M."/>
            <person name="Aroh O."/>
            <person name="Sun Y."/>
            <person name="Lan Y."/>
            <person name="Juniper S.K."/>
            <person name="Young C.R."/>
            <person name="Angers B."/>
            <person name="Qian P.Y."/>
        </authorList>
    </citation>
    <scope>NUCLEOTIDE SEQUENCE</scope>
    <source>
        <strain evidence="15">P08H-3</strain>
    </source>
</reference>
<accession>A0AAD9JPR1</accession>
<dbReference type="InterPro" id="IPR001734">
    <property type="entry name" value="Na/solute_symporter"/>
</dbReference>
<feature type="transmembrane region" description="Helical" evidence="14">
    <location>
        <begin position="161"/>
        <end position="186"/>
    </location>
</feature>
<evidence type="ECO:0000256" key="7">
    <source>
        <dbReference type="ARBA" id="ARBA00022989"/>
    </source>
</evidence>
<evidence type="ECO:0000256" key="10">
    <source>
        <dbReference type="ARBA" id="ARBA00023136"/>
    </source>
</evidence>
<keyword evidence="9" id="KW-0406">Ion transport</keyword>
<dbReference type="FunFam" id="1.20.1730.10:FF:000008">
    <property type="entry name" value="High affinity choline transporter 1"/>
    <property type="match status" value="1"/>
</dbReference>
<dbReference type="GO" id="GO:0005886">
    <property type="term" value="C:plasma membrane"/>
    <property type="evidence" value="ECO:0007669"/>
    <property type="project" value="TreeGrafter"/>
</dbReference>
<keyword evidence="3" id="KW-0813">Transport</keyword>
<keyword evidence="7 14" id="KW-1133">Transmembrane helix</keyword>
<keyword evidence="4 14" id="KW-0812">Transmembrane</keyword>
<feature type="transmembrane region" description="Helical" evidence="14">
    <location>
        <begin position="451"/>
        <end position="475"/>
    </location>
</feature>
<dbReference type="CDD" id="cd11474">
    <property type="entry name" value="SLC5sbd_CHT"/>
    <property type="match status" value="1"/>
</dbReference>
<name>A0AAD9JPR1_9ANNE</name>
<feature type="transmembrane region" description="Helical" evidence="14">
    <location>
        <begin position="269"/>
        <end position="293"/>
    </location>
</feature>
<gene>
    <name evidence="15" type="ORF">LSH36_207g01008</name>
</gene>
<keyword evidence="10 14" id="KW-0472">Membrane</keyword>
<dbReference type="GO" id="GO:0008292">
    <property type="term" value="P:acetylcholine biosynthetic process"/>
    <property type="evidence" value="ECO:0007669"/>
    <property type="project" value="TreeGrafter"/>
</dbReference>
<feature type="transmembrane region" description="Helical" evidence="14">
    <location>
        <begin position="226"/>
        <end position="249"/>
    </location>
</feature>
<dbReference type="GO" id="GO:0005307">
    <property type="term" value="F:choline:sodium symporter activity"/>
    <property type="evidence" value="ECO:0007669"/>
    <property type="project" value="TreeGrafter"/>
</dbReference>
<evidence type="ECO:0000313" key="16">
    <source>
        <dbReference type="Proteomes" id="UP001208570"/>
    </source>
</evidence>
<keyword evidence="16" id="KW-1185">Reference proteome</keyword>
<feature type="transmembrane region" description="Helical" evidence="14">
    <location>
        <begin position="363"/>
        <end position="385"/>
    </location>
</feature>
<keyword evidence="5" id="KW-0769">Symport</keyword>
<feature type="transmembrane region" description="Helical" evidence="14">
    <location>
        <begin position="305"/>
        <end position="331"/>
    </location>
</feature>
<sequence length="589" mass="64368">MKERLSLAYSLSITEKKSTWECRFDVNNSPRELLRGRINVPGLIGVIVFYIVILVVGIVASWWGMRKNKQQSNTESEDVMIAGRNIGLFVGIFTMTATWVGGGYINGTAEFVFTPGYGLIWTQAPVAYAISLVLGGLFFARKMRDAGYVTMLDPFRRRYGRVMAALLYIPALLGDIFWTAAILSALGSSLSVIIGLNHIWAVIISAAITILYTFIGGLYSVAYTDVIQLICIIVGLWLVIPFAMLHPAVTSIANTANKNSSWLGEAPTGYWIGNYVDSALLLILGGIPWQVYFQRVLSQRTSRGSTILSLAAGLGCIILAIPAVIIGAIAASTDWNATSYREFGDIPVPPTDYSLALPMVMQFLTPVPVAVIGLGAVSAAVMSSADSSVLSSSSMFARNVYQPLRNALGNKCCKGNEASEREVVWVMRAAVIVVGVSAAVMGIKVQSVYGLWYLCADLVYVILFPQLLCVIYLPFTNVYGSLVGYIVGWILRLLGGEALINLDPVIVYPWYDQDSGYQLFPFKTLTMIISFITIVVSSLLFRILCGNHLTNLEVNCYDMTTGEVNTAYDGEIKSEYRNQNDDNNISGNL</sequence>
<organism evidence="15 16">
    <name type="scientific">Paralvinella palmiformis</name>
    <dbReference type="NCBI Taxonomy" id="53620"/>
    <lineage>
        <taxon>Eukaryota</taxon>
        <taxon>Metazoa</taxon>
        <taxon>Spiralia</taxon>
        <taxon>Lophotrochozoa</taxon>
        <taxon>Annelida</taxon>
        <taxon>Polychaeta</taxon>
        <taxon>Sedentaria</taxon>
        <taxon>Canalipalpata</taxon>
        <taxon>Terebellida</taxon>
        <taxon>Terebelliformia</taxon>
        <taxon>Alvinellidae</taxon>
        <taxon>Paralvinella</taxon>
    </lineage>
</organism>
<evidence type="ECO:0000256" key="2">
    <source>
        <dbReference type="ARBA" id="ARBA00006434"/>
    </source>
</evidence>
<proteinExistence type="inferred from homology"/>
<feature type="transmembrane region" description="Helical" evidence="14">
    <location>
        <begin position="43"/>
        <end position="65"/>
    </location>
</feature>
<evidence type="ECO:0000256" key="5">
    <source>
        <dbReference type="ARBA" id="ARBA00022847"/>
    </source>
</evidence>
<comment type="subcellular location">
    <subcellularLocation>
        <location evidence="1">Membrane</location>
        <topology evidence="1">Multi-pass membrane protein</topology>
    </subcellularLocation>
</comment>
<keyword evidence="8" id="KW-0915">Sodium</keyword>
<feature type="transmembrane region" description="Helical" evidence="14">
    <location>
        <begin position="86"/>
        <end position="105"/>
    </location>
</feature>
<keyword evidence="6" id="KW-0530">Neurotransmitter biosynthesis</keyword>
<dbReference type="Proteomes" id="UP001208570">
    <property type="component" value="Unassembled WGS sequence"/>
</dbReference>
<evidence type="ECO:0000256" key="14">
    <source>
        <dbReference type="SAM" id="Phobius"/>
    </source>
</evidence>
<feature type="transmembrane region" description="Helical" evidence="14">
    <location>
        <begin position="482"/>
        <end position="500"/>
    </location>
</feature>
<evidence type="ECO:0000256" key="4">
    <source>
        <dbReference type="ARBA" id="ARBA00022692"/>
    </source>
</evidence>